<dbReference type="SUPFAM" id="SSF52047">
    <property type="entry name" value="RNI-like"/>
    <property type="match status" value="1"/>
</dbReference>
<protein>
    <submittedName>
        <fullName evidence="2">Disease resistance protein RPS6</fullName>
    </submittedName>
</protein>
<proteinExistence type="predicted"/>
<keyword evidence="3" id="KW-1185">Reference proteome</keyword>
<evidence type="ECO:0000313" key="3">
    <source>
        <dbReference type="Proteomes" id="UP001558713"/>
    </source>
</evidence>
<evidence type="ECO:0000313" key="2">
    <source>
        <dbReference type="EMBL" id="KAL1217725.1"/>
    </source>
</evidence>
<dbReference type="AlphaFoldDB" id="A0ABD1BKM2"/>
<dbReference type="InterPro" id="IPR032675">
    <property type="entry name" value="LRR_dom_sf"/>
</dbReference>
<sequence>MTMLSPTLTRLTFSNNPSLVEVPSSIQNLNQLEHLEFINCRNLETLPTGINLESLTALDLSHCCQLRTFPDISTNISDLNLSYTAIEEVPRWIEKFFLLYSLDMKGCNNLLRVSPNISKLKHLERVDFSDCGALAEASWSGSSTEMAEFLPADYFSMVKLNFINCFNLDLKALIQNHTFFMQLILSGEEVPSYFNHFTTGTSISLYWTSIPLYYASRSQKFFSFRGCTVIDVESFPTFSVSFDIEVCCRFVDRLGNHFDSADFPRHFITMKLGAHLVIFDCCFPLNEDLTILADRFNYHVTIQFHLRGKYSRHLKLKGCGIRVPGDSRSLEFQPSTPHIFPHVCEENASSIADFGGHETEQNQECGDSTLERKSSWTKILVITMGRQLKKLMSCYAANPQDT</sequence>
<evidence type="ECO:0000313" key="1">
    <source>
        <dbReference type="EMBL" id="KAL1207610.1"/>
    </source>
</evidence>
<dbReference type="EMBL" id="JBANAX010000470">
    <property type="protein sequence ID" value="KAL1207610.1"/>
    <property type="molecule type" value="Genomic_DNA"/>
</dbReference>
<name>A0ABD1BKM2_CARAN</name>
<organism evidence="2 3">
    <name type="scientific">Cardamine amara subsp. amara</name>
    <dbReference type="NCBI Taxonomy" id="228776"/>
    <lineage>
        <taxon>Eukaryota</taxon>
        <taxon>Viridiplantae</taxon>
        <taxon>Streptophyta</taxon>
        <taxon>Embryophyta</taxon>
        <taxon>Tracheophyta</taxon>
        <taxon>Spermatophyta</taxon>
        <taxon>Magnoliopsida</taxon>
        <taxon>eudicotyledons</taxon>
        <taxon>Gunneridae</taxon>
        <taxon>Pentapetalae</taxon>
        <taxon>rosids</taxon>
        <taxon>malvids</taxon>
        <taxon>Brassicales</taxon>
        <taxon>Brassicaceae</taxon>
        <taxon>Cardamineae</taxon>
        <taxon>Cardamine</taxon>
    </lineage>
</organism>
<dbReference type="Proteomes" id="UP001558713">
    <property type="component" value="Unassembled WGS sequence"/>
</dbReference>
<dbReference type="Gene3D" id="3.80.10.10">
    <property type="entry name" value="Ribonuclease Inhibitor"/>
    <property type="match status" value="2"/>
</dbReference>
<dbReference type="PANTHER" id="PTHR16083:SF50">
    <property type="entry name" value="DISEASE RESISTANCE PROTEIN (TIR-NBS-LRR CLASS) FAMILY PROTEIN"/>
    <property type="match status" value="1"/>
</dbReference>
<gene>
    <name evidence="1" type="ORF">V5N11_015653</name>
    <name evidence="2" type="ORF">V5N11_029280</name>
</gene>
<dbReference type="EMBL" id="JBANAX010000239">
    <property type="protein sequence ID" value="KAL1217725.1"/>
    <property type="molecule type" value="Genomic_DNA"/>
</dbReference>
<accession>A0ABD1BKM2</accession>
<reference evidence="2 3" key="1">
    <citation type="submission" date="2024-04" db="EMBL/GenBank/DDBJ databases">
        <title>Genome assembly C_amara_ONT_v2.</title>
        <authorList>
            <person name="Yant L."/>
            <person name="Moore C."/>
            <person name="Slenker M."/>
        </authorList>
    </citation>
    <scope>NUCLEOTIDE SEQUENCE [LARGE SCALE GENOMIC DNA]</scope>
    <source>
        <tissue evidence="2">Leaf</tissue>
    </source>
</reference>
<comment type="caution">
    <text evidence="2">The sequence shown here is derived from an EMBL/GenBank/DDBJ whole genome shotgun (WGS) entry which is preliminary data.</text>
</comment>
<dbReference type="PANTHER" id="PTHR16083">
    <property type="entry name" value="LEUCINE RICH REPEAT CONTAINING PROTEIN"/>
    <property type="match status" value="1"/>
</dbReference>